<dbReference type="RefSeq" id="WP_279342021.1">
    <property type="nucleotide sequence ID" value="NZ_AP027081.1"/>
</dbReference>
<dbReference type="PANTHER" id="PTHR30469">
    <property type="entry name" value="MULTIDRUG RESISTANCE PROTEIN MDTA"/>
    <property type="match status" value="1"/>
</dbReference>
<feature type="signal peptide" evidence="2">
    <location>
        <begin position="1"/>
        <end position="20"/>
    </location>
</feature>
<dbReference type="GO" id="GO:1990281">
    <property type="term" value="C:efflux pump complex"/>
    <property type="evidence" value="ECO:0007669"/>
    <property type="project" value="TreeGrafter"/>
</dbReference>
<gene>
    <name evidence="4" type="ORF">METESE_23010</name>
</gene>
<evidence type="ECO:0000259" key="3">
    <source>
        <dbReference type="Pfam" id="PF25989"/>
    </source>
</evidence>
<evidence type="ECO:0000313" key="4">
    <source>
        <dbReference type="EMBL" id="BDU77343.1"/>
    </source>
</evidence>
<feature type="chain" id="PRO_5041216946" evidence="2">
    <location>
        <begin position="21"/>
        <end position="334"/>
    </location>
</feature>
<comment type="similarity">
    <text evidence="1">Belongs to the membrane fusion protein (MFP) (TC 8.A.1) family.</text>
</comment>
<evidence type="ECO:0000256" key="2">
    <source>
        <dbReference type="SAM" id="SignalP"/>
    </source>
</evidence>
<dbReference type="NCBIfam" id="TIGR01730">
    <property type="entry name" value="RND_mfp"/>
    <property type="match status" value="1"/>
</dbReference>
<dbReference type="InterPro" id="IPR058637">
    <property type="entry name" value="YknX-like_C"/>
</dbReference>
<dbReference type="Proteomes" id="UP001228113">
    <property type="component" value="Chromosome"/>
</dbReference>
<keyword evidence="2" id="KW-0732">Signal</keyword>
<sequence>MNRTLLILPLTAVLAGLACGKHEAPAQAPALPTARVKLAAPAGTLDGGWIAATLTSTRKATLSTRMAASIRRVHVTEGQQVAEGALLVSLADEDLQGGLKAAQAAVDAASAHHRRIQNLARQNASTPSELEMAATQLAQAQAALAGVKANLAYTQIRAPFAGVVQRRYADEGAFAGPGMPLVDLEGQGALELEGTVSEQEAKSLRRGLKVSFEAEGAKGSAEISALSTGGDPVSHRAAFRARVLGGAWRTGAFARIQVPGIKAEGLTVPRTALVTRGELTGVFVARDGKAELRWLSLGDARGEVVPVRAGLTAGEQVIDTPGALTDGQPIEVVK</sequence>
<dbReference type="GO" id="GO:0015562">
    <property type="term" value="F:efflux transmembrane transporter activity"/>
    <property type="evidence" value="ECO:0007669"/>
    <property type="project" value="TreeGrafter"/>
</dbReference>
<accession>A0AA48HFL9</accession>
<dbReference type="Gene3D" id="2.40.30.170">
    <property type="match status" value="1"/>
</dbReference>
<dbReference type="PROSITE" id="PS51257">
    <property type="entry name" value="PROKAR_LIPOPROTEIN"/>
    <property type="match status" value="1"/>
</dbReference>
<dbReference type="PANTHER" id="PTHR30469:SF15">
    <property type="entry name" value="HLYD FAMILY OF SECRETION PROTEINS"/>
    <property type="match status" value="1"/>
</dbReference>
<dbReference type="Pfam" id="PF25989">
    <property type="entry name" value="YknX_C"/>
    <property type="match status" value="1"/>
</dbReference>
<dbReference type="EMBL" id="AP027081">
    <property type="protein sequence ID" value="BDU77343.1"/>
    <property type="molecule type" value="Genomic_DNA"/>
</dbReference>
<name>A0AA48HFL9_9BACT</name>
<evidence type="ECO:0000313" key="5">
    <source>
        <dbReference type="Proteomes" id="UP001228113"/>
    </source>
</evidence>
<evidence type="ECO:0000256" key="1">
    <source>
        <dbReference type="ARBA" id="ARBA00009477"/>
    </source>
</evidence>
<dbReference type="Gene3D" id="2.40.420.20">
    <property type="match status" value="1"/>
</dbReference>
<proteinExistence type="inferred from homology"/>
<dbReference type="AlphaFoldDB" id="A0AA48HFL9"/>
<dbReference type="InterPro" id="IPR006143">
    <property type="entry name" value="RND_pump_MFP"/>
</dbReference>
<dbReference type="Gene3D" id="2.40.50.100">
    <property type="match status" value="1"/>
</dbReference>
<organism evidence="4 5">
    <name type="scientific">Mesoterricola sediminis</name>
    <dbReference type="NCBI Taxonomy" id="2927980"/>
    <lineage>
        <taxon>Bacteria</taxon>
        <taxon>Pseudomonadati</taxon>
        <taxon>Acidobacteriota</taxon>
        <taxon>Holophagae</taxon>
        <taxon>Holophagales</taxon>
        <taxon>Holophagaceae</taxon>
        <taxon>Mesoterricola</taxon>
    </lineage>
</organism>
<dbReference type="SUPFAM" id="SSF111369">
    <property type="entry name" value="HlyD-like secretion proteins"/>
    <property type="match status" value="1"/>
</dbReference>
<keyword evidence="5" id="KW-1185">Reference proteome</keyword>
<reference evidence="4" key="1">
    <citation type="journal article" date="2023" name="Int. J. Syst. Evol. Microbiol.">
        <title>Mesoterricola silvestris gen. nov., sp. nov., Mesoterricola sediminis sp. nov., Geothrix oryzae sp. nov., Geothrix edaphica sp. nov., Geothrix rubra sp. nov., and Geothrix limicola sp. nov., six novel members of Acidobacteriota isolated from soils.</title>
        <authorList>
            <person name="Itoh H."/>
            <person name="Sugisawa Y."/>
            <person name="Mise K."/>
            <person name="Xu Z."/>
            <person name="Kuniyasu M."/>
            <person name="Ushijima N."/>
            <person name="Kawano K."/>
            <person name="Kobayashi E."/>
            <person name="Shiratori Y."/>
            <person name="Masuda Y."/>
            <person name="Senoo K."/>
        </authorList>
    </citation>
    <scope>NUCLEOTIDE SEQUENCE</scope>
    <source>
        <strain evidence="4">W786</strain>
    </source>
</reference>
<dbReference type="KEGG" id="msea:METESE_23010"/>
<protein>
    <submittedName>
        <fullName evidence="4">RND transporter</fullName>
    </submittedName>
</protein>
<feature type="domain" description="YknX-like C-terminal permuted SH3-like" evidence="3">
    <location>
        <begin position="265"/>
        <end position="332"/>
    </location>
</feature>
<dbReference type="Gene3D" id="1.10.287.470">
    <property type="entry name" value="Helix hairpin bin"/>
    <property type="match status" value="1"/>
</dbReference>